<accession>A0A238K898</accession>
<evidence type="ECO:0000259" key="1">
    <source>
        <dbReference type="PROSITE" id="PS51340"/>
    </source>
</evidence>
<reference evidence="2 3" key="1">
    <citation type="submission" date="2017-05" db="EMBL/GenBank/DDBJ databases">
        <authorList>
            <person name="Song R."/>
            <person name="Chenine A.L."/>
            <person name="Ruprecht R.M."/>
        </authorList>
    </citation>
    <scope>NUCLEOTIDE SEQUENCE [LARGE SCALE GENOMIC DNA]</scope>
    <source>
        <strain evidence="2 3">CECT 8898</strain>
    </source>
</reference>
<dbReference type="GO" id="GO:0030151">
    <property type="term" value="F:molybdenum ion binding"/>
    <property type="evidence" value="ECO:0007669"/>
    <property type="project" value="InterPro"/>
</dbReference>
<dbReference type="PROSITE" id="PS51340">
    <property type="entry name" value="MOSC"/>
    <property type="match status" value="1"/>
</dbReference>
<dbReference type="EMBL" id="FXYF01000004">
    <property type="protein sequence ID" value="SMX39118.1"/>
    <property type="molecule type" value="Genomic_DNA"/>
</dbReference>
<dbReference type="GO" id="GO:0030170">
    <property type="term" value="F:pyridoxal phosphate binding"/>
    <property type="evidence" value="ECO:0007669"/>
    <property type="project" value="InterPro"/>
</dbReference>
<feature type="domain" description="MOSC" evidence="1">
    <location>
        <begin position="82"/>
        <end position="248"/>
    </location>
</feature>
<proteinExistence type="predicted"/>
<dbReference type="Pfam" id="PF03476">
    <property type="entry name" value="MOSC_N"/>
    <property type="match status" value="1"/>
</dbReference>
<gene>
    <name evidence="2" type="ORF">MAA8898_01889</name>
</gene>
<organism evidence="2 3">
    <name type="scientific">Maliponia aquimaris</name>
    <dbReference type="NCBI Taxonomy" id="1673631"/>
    <lineage>
        <taxon>Bacteria</taxon>
        <taxon>Pseudomonadati</taxon>
        <taxon>Pseudomonadota</taxon>
        <taxon>Alphaproteobacteria</taxon>
        <taxon>Rhodobacterales</taxon>
        <taxon>Paracoccaceae</taxon>
        <taxon>Maliponia</taxon>
    </lineage>
</organism>
<dbReference type="InterPro" id="IPR005302">
    <property type="entry name" value="MoCF_Sase_C"/>
</dbReference>
<name>A0A238K898_9RHOB</name>
<dbReference type="Proteomes" id="UP000207598">
    <property type="component" value="Unassembled WGS sequence"/>
</dbReference>
<dbReference type="SUPFAM" id="SSF50800">
    <property type="entry name" value="PK beta-barrel domain-like"/>
    <property type="match status" value="1"/>
</dbReference>
<dbReference type="Pfam" id="PF03473">
    <property type="entry name" value="MOSC"/>
    <property type="match status" value="1"/>
</dbReference>
<dbReference type="OrthoDB" id="581532at2"/>
<dbReference type="GO" id="GO:0003824">
    <property type="term" value="F:catalytic activity"/>
    <property type="evidence" value="ECO:0007669"/>
    <property type="project" value="InterPro"/>
</dbReference>
<dbReference type="InterPro" id="IPR011037">
    <property type="entry name" value="Pyrv_Knase-like_insert_dom_sf"/>
</dbReference>
<dbReference type="InterPro" id="IPR005303">
    <property type="entry name" value="MOCOS_middle"/>
</dbReference>
<dbReference type="AlphaFoldDB" id="A0A238K898"/>
<dbReference type="RefSeq" id="WP_094020710.1">
    <property type="nucleotide sequence ID" value="NZ_FXYF01000004.1"/>
</dbReference>
<protein>
    <submittedName>
        <fullName evidence="2">MOSC domain protein</fullName>
    </submittedName>
</protein>
<keyword evidence="3" id="KW-1185">Reference proteome</keyword>
<evidence type="ECO:0000313" key="3">
    <source>
        <dbReference type="Proteomes" id="UP000207598"/>
    </source>
</evidence>
<evidence type="ECO:0000313" key="2">
    <source>
        <dbReference type="EMBL" id="SMX39118.1"/>
    </source>
</evidence>
<sequence length="248" mass="27499">MTRRLTAIWRFPIKSHGREELDAVTLAPGRCLPWDRAWAVAHDQSDADGSAGWVPCQNFSRGSKAPMLAAIRAALDEAAGTVTLSYPGRDDLTLNPDTEGDRLIAWSQGMIPDNRARSARVIRSAGQGFTDSEFPSVTLCNLSSHRAVEQRLGRPLSIHRWRGNLWFDHGAPWEEFDWIGREIRIGEAVLVPRERTDRCLATHNNPDTGRRDLDVLGALGSWDHQDFSVRAEVVRGGRIAVGDTVGTL</sequence>